<dbReference type="Proteomes" id="UP000188481">
    <property type="component" value="Unassembled WGS sequence"/>
</dbReference>
<keyword evidence="4" id="KW-1185">Reference proteome</keyword>
<sequence length="75" mass="8393">MKKLTPILTALFLISSPVLAKGKKADTEQFSCEDSIPYCKQMKSCAQAKFYLKQCGMDRLDQDGDGVPCENVCRR</sequence>
<accession>A0A1V3J9N2</accession>
<dbReference type="EMBL" id="MLHN01000002">
    <property type="protein sequence ID" value="OOF52019.1"/>
    <property type="molecule type" value="Genomic_DNA"/>
</dbReference>
<evidence type="ECO:0000256" key="1">
    <source>
        <dbReference type="SAM" id="SignalP"/>
    </source>
</evidence>
<reference evidence="3 4" key="1">
    <citation type="submission" date="2016-10" db="EMBL/GenBank/DDBJ databases">
        <title>Rodentibacter gen. nov. and new species.</title>
        <authorList>
            <person name="Christensen H."/>
        </authorList>
    </citation>
    <scope>NUCLEOTIDE SEQUENCE [LARGE SCALE GENOMIC DNA]</scope>
    <source>
        <strain evidence="4">ppn416</strain>
    </source>
</reference>
<gene>
    <name evidence="3" type="ORF">BKK54_00985</name>
</gene>
<protein>
    <submittedName>
        <fullName evidence="3">Cold-shock protein</fullName>
    </submittedName>
</protein>
<feature type="domain" description="Excalibur calcium-binding" evidence="2">
    <location>
        <begin position="38"/>
        <end position="70"/>
    </location>
</feature>
<proteinExistence type="predicted"/>
<evidence type="ECO:0000259" key="2">
    <source>
        <dbReference type="Pfam" id="PF05901"/>
    </source>
</evidence>
<organism evidence="3 4">
    <name type="scientific">Rodentibacter genomosp. 1</name>
    <dbReference type="NCBI Taxonomy" id="1908264"/>
    <lineage>
        <taxon>Bacteria</taxon>
        <taxon>Pseudomonadati</taxon>
        <taxon>Pseudomonadota</taxon>
        <taxon>Gammaproteobacteria</taxon>
        <taxon>Pasteurellales</taxon>
        <taxon>Pasteurellaceae</taxon>
        <taxon>Rodentibacter</taxon>
    </lineage>
</organism>
<dbReference type="STRING" id="1908264.BKK54_00985"/>
<feature type="chain" id="PRO_5012482989" evidence="1">
    <location>
        <begin position="21"/>
        <end position="75"/>
    </location>
</feature>
<feature type="signal peptide" evidence="1">
    <location>
        <begin position="1"/>
        <end position="20"/>
    </location>
</feature>
<evidence type="ECO:0000313" key="3">
    <source>
        <dbReference type="EMBL" id="OOF52019.1"/>
    </source>
</evidence>
<evidence type="ECO:0000313" key="4">
    <source>
        <dbReference type="Proteomes" id="UP000188481"/>
    </source>
</evidence>
<keyword evidence="1" id="KW-0732">Signal</keyword>
<dbReference type="Pfam" id="PF05901">
    <property type="entry name" value="Excalibur"/>
    <property type="match status" value="1"/>
</dbReference>
<dbReference type="InterPro" id="IPR008613">
    <property type="entry name" value="Excalibur_Ca-bd_domain"/>
</dbReference>
<comment type="caution">
    <text evidence="3">The sequence shown here is derived from an EMBL/GenBank/DDBJ whole genome shotgun (WGS) entry which is preliminary data.</text>
</comment>
<name>A0A1V3J9N2_9PAST</name>
<dbReference type="AlphaFoldDB" id="A0A1V3J9N2"/>